<dbReference type="SUPFAM" id="SSF56112">
    <property type="entry name" value="Protein kinase-like (PK-like)"/>
    <property type="match status" value="1"/>
</dbReference>
<dbReference type="Pfam" id="PF06985">
    <property type="entry name" value="HET"/>
    <property type="match status" value="1"/>
</dbReference>
<dbReference type="InterPro" id="IPR011009">
    <property type="entry name" value="Kinase-like_dom_sf"/>
</dbReference>
<gene>
    <name evidence="4" type="ORF">SUNI508_01395</name>
</gene>
<dbReference type="Proteomes" id="UP001408356">
    <property type="component" value="Unassembled WGS sequence"/>
</dbReference>
<dbReference type="Gene3D" id="3.90.1200.10">
    <property type="match status" value="1"/>
</dbReference>
<evidence type="ECO:0000313" key="5">
    <source>
        <dbReference type="Proteomes" id="UP001408356"/>
    </source>
</evidence>
<dbReference type="InterPro" id="IPR016477">
    <property type="entry name" value="Fructo-/Ketosamine-3-kinase"/>
</dbReference>
<evidence type="ECO:0000259" key="3">
    <source>
        <dbReference type="Pfam" id="PF06985"/>
    </source>
</evidence>
<comment type="caution">
    <text evidence="4">The sequence shown here is derived from an EMBL/GenBank/DDBJ whole genome shotgun (WGS) entry which is preliminary data.</text>
</comment>
<organism evidence="4 5">
    <name type="scientific">Seiridium unicorne</name>
    <dbReference type="NCBI Taxonomy" id="138068"/>
    <lineage>
        <taxon>Eukaryota</taxon>
        <taxon>Fungi</taxon>
        <taxon>Dikarya</taxon>
        <taxon>Ascomycota</taxon>
        <taxon>Pezizomycotina</taxon>
        <taxon>Sordariomycetes</taxon>
        <taxon>Xylariomycetidae</taxon>
        <taxon>Amphisphaeriales</taxon>
        <taxon>Sporocadaceae</taxon>
        <taxon>Seiridium</taxon>
    </lineage>
</organism>
<comment type="catalytic activity">
    <reaction evidence="2">
        <text>N(6)-D-ribulosyl-L-lysyl-[protein] + ATP = N(6)-(3-O-phospho-D-ribulosyl)-L-lysyl-[protein] + ADP + H(+)</text>
        <dbReference type="Rhea" id="RHEA:48432"/>
        <dbReference type="Rhea" id="RHEA-COMP:12103"/>
        <dbReference type="Rhea" id="RHEA-COMP:12104"/>
        <dbReference type="ChEBI" id="CHEBI:15378"/>
        <dbReference type="ChEBI" id="CHEBI:30616"/>
        <dbReference type="ChEBI" id="CHEBI:90418"/>
        <dbReference type="ChEBI" id="CHEBI:90420"/>
        <dbReference type="ChEBI" id="CHEBI:456216"/>
        <dbReference type="EC" id="2.7.1.172"/>
    </reaction>
    <physiologicalReaction direction="left-to-right" evidence="2">
        <dbReference type="Rhea" id="RHEA:48433"/>
    </physiologicalReaction>
</comment>
<dbReference type="GO" id="GO:0016301">
    <property type="term" value="F:kinase activity"/>
    <property type="evidence" value="ECO:0007669"/>
    <property type="project" value="UniProtKB-KW"/>
</dbReference>
<name>A0ABR2USK8_9PEZI</name>
<dbReference type="InterPro" id="IPR052895">
    <property type="entry name" value="HetReg/Transcr_Mod"/>
</dbReference>
<evidence type="ECO:0000256" key="1">
    <source>
        <dbReference type="ARBA" id="ARBA00011961"/>
    </source>
</evidence>
<sequence>MKTIQRFSFRENAEYKIAPEAPACASAAPPSSSFTPDMKCSVHGRCGVETLNTSLSRKSIMRCSSEKATGLLYAVYWCLFGALRLTASFEQWNPARMEVSLRLNYFPLPPLFTLSVPVSELKEHLSSLSDSLGGKLPLDDAVLEVLPPGTTFASAHAYGLSAWSFTARINAIGENKQPVSFFLKPELVPKPLARGKLKNANPPAYFFLIEFKDFVPGLPDPVRLGARLAAMHQNSISPDGNFGFHLQTYDGARLQAVAPDKSWTSFFGKLVAEAYRQDAGTNGVWPELEIVHRRAQSHLIPRLIGALESDGRSVKPTLIHGDLWDGNIGVDANTGDPWIFDSAVYYAHNEMEIGIWRAERHQLKAKQYRREYLRNYEASEPEDEWDDRNILYSAKTNFMHSACFAGSPARQSAFNDMVMLIQKYVPWEAGSEEWRQISHTQDGVSYLWGYQAKKQTIKVDNINYGILENLHDALVRIRLPGVETILWTDALCINQVDVTEKSQQVSMMHRIYRKSSCCFMWLGEVNADGDMGRTTIGQTAAALDLLRFVAGEAGGNLPPNLTNQEVRIRAGKALEAMMGTAWWSRIWSVQEGCLPPEGKFFWGPLEISRNTVYHAAENMVDDRWPSHLPFRDIFSGGTTDPFTPAVLGMKWAKDWVRYNYDMMDRVWGFRYRDATDARDKIYGIMSLLGDGTLPSVPSCDYTLDAATLFTRVTLDLLRYEHGMKPLIGWRGERHVTTGLPTWALGFMRPSGGKDQTSRVWSHAHFLQEFTADRGLPILDRDNLTANDESLL</sequence>
<dbReference type="EMBL" id="JARVKF010000396">
    <property type="protein sequence ID" value="KAK9417638.1"/>
    <property type="molecule type" value="Genomic_DNA"/>
</dbReference>
<accession>A0ABR2USK8</accession>
<keyword evidence="4" id="KW-0418">Kinase</keyword>
<protein>
    <recommendedName>
        <fullName evidence="1">protein-ribulosamine 3-kinase</fullName>
        <ecNumber evidence="1">2.7.1.172</ecNumber>
    </recommendedName>
</protein>
<proteinExistence type="predicted"/>
<dbReference type="PANTHER" id="PTHR24148">
    <property type="entry name" value="ANKYRIN REPEAT DOMAIN-CONTAINING PROTEIN 39 HOMOLOG-RELATED"/>
    <property type="match status" value="1"/>
</dbReference>
<feature type="domain" description="Heterokaryon incompatibility" evidence="3">
    <location>
        <begin position="444"/>
        <end position="591"/>
    </location>
</feature>
<reference evidence="4 5" key="1">
    <citation type="journal article" date="2024" name="J. Plant Pathol.">
        <title>Sequence and assembly of the genome of Seiridium unicorne, isolate CBS 538.82, causal agent of cypress canker disease.</title>
        <authorList>
            <person name="Scali E."/>
            <person name="Rocca G.D."/>
            <person name="Danti R."/>
            <person name="Garbelotto M."/>
            <person name="Barberini S."/>
            <person name="Baroncelli R."/>
            <person name="Emiliani G."/>
        </authorList>
    </citation>
    <scope>NUCLEOTIDE SEQUENCE [LARGE SCALE GENOMIC DNA]</scope>
    <source>
        <strain evidence="4 5">BM-138-508</strain>
    </source>
</reference>
<keyword evidence="5" id="KW-1185">Reference proteome</keyword>
<evidence type="ECO:0000313" key="4">
    <source>
        <dbReference type="EMBL" id="KAK9417638.1"/>
    </source>
</evidence>
<dbReference type="EC" id="2.7.1.172" evidence="1"/>
<dbReference type="Pfam" id="PF03881">
    <property type="entry name" value="Fructosamin_kin"/>
    <property type="match status" value="1"/>
</dbReference>
<evidence type="ECO:0000256" key="2">
    <source>
        <dbReference type="ARBA" id="ARBA00048655"/>
    </source>
</evidence>
<dbReference type="PANTHER" id="PTHR24148:SF73">
    <property type="entry name" value="HET DOMAIN PROTEIN (AFU_ORTHOLOGUE AFUA_8G01020)"/>
    <property type="match status" value="1"/>
</dbReference>
<dbReference type="InterPro" id="IPR010730">
    <property type="entry name" value="HET"/>
</dbReference>
<keyword evidence="4" id="KW-0808">Transferase</keyword>